<dbReference type="Gene3D" id="3.40.50.1820">
    <property type="entry name" value="alpha/beta hydrolase"/>
    <property type="match status" value="1"/>
</dbReference>
<reference evidence="2 3" key="1">
    <citation type="submission" date="2015-07" db="EMBL/GenBank/DDBJ databases">
        <title>Genome analysis of myxobacterium Chondromyces crocatus Cm c5 reveals a high potential for natural compound synthesis and the genetic basis for the loss of fruiting body formation.</title>
        <authorList>
            <person name="Zaburannyi N."/>
            <person name="Bunk B."/>
            <person name="Maier J."/>
            <person name="Overmann J."/>
            <person name="Mueller R."/>
        </authorList>
    </citation>
    <scope>NUCLEOTIDE SEQUENCE [LARGE SCALE GENOMIC DNA]</scope>
    <source>
        <strain evidence="2 3">Cm c5</strain>
    </source>
</reference>
<organism evidence="2 3">
    <name type="scientific">Chondromyces crocatus</name>
    <dbReference type="NCBI Taxonomy" id="52"/>
    <lineage>
        <taxon>Bacteria</taxon>
        <taxon>Pseudomonadati</taxon>
        <taxon>Myxococcota</taxon>
        <taxon>Polyangia</taxon>
        <taxon>Polyangiales</taxon>
        <taxon>Polyangiaceae</taxon>
        <taxon>Chondromyces</taxon>
    </lineage>
</organism>
<keyword evidence="3" id="KW-1185">Reference proteome</keyword>
<gene>
    <name evidence="2" type="ORF">CMC5_044580</name>
</gene>
<dbReference type="PANTHER" id="PTHR43433">
    <property type="entry name" value="HYDROLASE, ALPHA/BETA FOLD FAMILY PROTEIN"/>
    <property type="match status" value="1"/>
</dbReference>
<sequence length="279" mass="30842">MKPINERASHFESVHERKECAVGSHRWRYFVGKGSGDAVLLLTGGTRLGLGWLDLATALAPDHRTIVVDYPHTVGSFDVLAEGVLAILNAERISWVNVVGQSAGGMLAEILSRRDPQRTKSMVVSGSGLYSPEDMSRLEERRASIEGMNEEQFREATLGSLRTTWKDSADGEFWIAQIEATLRDGTGREGALNMFAAMIDLARRLPDLQRQPAWQGPLLVLKASDDPLITEAHTQHLVDLHPGCELRSFPTGGHSLLLTRPEEYIEAVRSFLSQVHQGH</sequence>
<dbReference type="RefSeq" id="WP_050432255.1">
    <property type="nucleotide sequence ID" value="NZ_CP012159.1"/>
</dbReference>
<dbReference type="OrthoDB" id="9785408at2"/>
<name>A0A0K1EHG5_CHOCO</name>
<dbReference type="SUPFAM" id="SSF53474">
    <property type="entry name" value="alpha/beta-Hydrolases"/>
    <property type="match status" value="1"/>
</dbReference>
<dbReference type="InterPro" id="IPR000073">
    <property type="entry name" value="AB_hydrolase_1"/>
</dbReference>
<dbReference type="InterPro" id="IPR029058">
    <property type="entry name" value="AB_hydrolase_fold"/>
</dbReference>
<dbReference type="Pfam" id="PF12697">
    <property type="entry name" value="Abhydrolase_6"/>
    <property type="match status" value="1"/>
</dbReference>
<protein>
    <recommendedName>
        <fullName evidence="1">AB hydrolase-1 domain-containing protein</fullName>
    </recommendedName>
</protein>
<dbReference type="KEGG" id="ccro:CMC5_044580"/>
<dbReference type="AlphaFoldDB" id="A0A0K1EHG5"/>
<evidence type="ECO:0000313" key="2">
    <source>
        <dbReference type="EMBL" id="AKT40305.1"/>
    </source>
</evidence>
<dbReference type="STRING" id="52.CMC5_044580"/>
<dbReference type="PANTHER" id="PTHR43433:SF5">
    <property type="entry name" value="AB HYDROLASE-1 DOMAIN-CONTAINING PROTEIN"/>
    <property type="match status" value="1"/>
</dbReference>
<evidence type="ECO:0000259" key="1">
    <source>
        <dbReference type="Pfam" id="PF12697"/>
    </source>
</evidence>
<accession>A0A0K1EHG5</accession>
<dbReference type="InterPro" id="IPR050471">
    <property type="entry name" value="AB_hydrolase"/>
</dbReference>
<feature type="domain" description="AB hydrolase-1" evidence="1">
    <location>
        <begin position="39"/>
        <end position="267"/>
    </location>
</feature>
<proteinExistence type="predicted"/>
<dbReference type="EMBL" id="CP012159">
    <property type="protein sequence ID" value="AKT40305.1"/>
    <property type="molecule type" value="Genomic_DNA"/>
</dbReference>
<dbReference type="Proteomes" id="UP000067626">
    <property type="component" value="Chromosome"/>
</dbReference>
<dbReference type="PATRIC" id="fig|52.7.peg.4914"/>
<evidence type="ECO:0000313" key="3">
    <source>
        <dbReference type="Proteomes" id="UP000067626"/>
    </source>
</evidence>